<feature type="domain" description="Tubulin-folding cofactor D C-terminal" evidence="4">
    <location>
        <begin position="869"/>
        <end position="1052"/>
    </location>
</feature>
<dbReference type="InterPro" id="IPR011989">
    <property type="entry name" value="ARM-like"/>
</dbReference>
<feature type="domain" description="Tubulin-folding cofactor D ARM repeats" evidence="5">
    <location>
        <begin position="282"/>
        <end position="516"/>
    </location>
</feature>
<dbReference type="Gene3D" id="1.25.10.10">
    <property type="entry name" value="Leucine-rich Repeat Variant"/>
    <property type="match status" value="2"/>
</dbReference>
<dbReference type="GO" id="GO:0034333">
    <property type="term" value="P:adherens junction assembly"/>
    <property type="evidence" value="ECO:0007669"/>
    <property type="project" value="TreeGrafter"/>
</dbReference>
<dbReference type="GO" id="GO:0007023">
    <property type="term" value="P:post-chaperonin tubulin folding pathway"/>
    <property type="evidence" value="ECO:0007669"/>
    <property type="project" value="InterPro"/>
</dbReference>
<evidence type="ECO:0000313" key="6">
    <source>
        <dbReference type="EMBL" id="MBW19475.1"/>
    </source>
</evidence>
<evidence type="ECO:0000256" key="1">
    <source>
        <dbReference type="ARBA" id="ARBA00006853"/>
    </source>
</evidence>
<dbReference type="PANTHER" id="PTHR12658">
    <property type="entry name" value="BETA-TUBULIN COFACTOR D"/>
    <property type="match status" value="1"/>
</dbReference>
<dbReference type="InterPro" id="IPR033162">
    <property type="entry name" value="TBCD"/>
</dbReference>
<dbReference type="InterPro" id="IPR022577">
    <property type="entry name" value="TBCD_C"/>
</dbReference>
<dbReference type="AlphaFoldDB" id="A0A2H8TYU2"/>
<reference evidence="6" key="1">
    <citation type="submission" date="2017-10" db="EMBL/GenBank/DDBJ databases">
        <title>Transcriptome Assembly of Sugarcane Aphid Adults.</title>
        <authorList>
            <person name="Scully E.D."/>
            <person name="Palmer N.A."/>
            <person name="Geib S.M."/>
            <person name="Sarath G."/>
            <person name="Sattler S.E."/>
        </authorList>
    </citation>
    <scope>NUCLEOTIDE SEQUENCE</scope>
    <source>
        <tissue evidence="6">Whole body</tissue>
    </source>
</reference>
<dbReference type="InterPro" id="IPR016024">
    <property type="entry name" value="ARM-type_fold"/>
</dbReference>
<dbReference type="GO" id="GO:0016328">
    <property type="term" value="C:lateral plasma membrane"/>
    <property type="evidence" value="ECO:0007669"/>
    <property type="project" value="TreeGrafter"/>
</dbReference>
<protein>
    <recommendedName>
        <fullName evidence="2">Tubulin-specific chaperone D</fullName>
    </recommendedName>
</protein>
<evidence type="ECO:0000259" key="4">
    <source>
        <dbReference type="Pfam" id="PF12612"/>
    </source>
</evidence>
<dbReference type="SUPFAM" id="SSF48371">
    <property type="entry name" value="ARM repeat"/>
    <property type="match status" value="1"/>
</dbReference>
<accession>A0A2H8TYU2</accession>
<dbReference type="GO" id="GO:0048487">
    <property type="term" value="F:beta-tubulin binding"/>
    <property type="evidence" value="ECO:0007669"/>
    <property type="project" value="InterPro"/>
</dbReference>
<dbReference type="Pfam" id="PF23579">
    <property type="entry name" value="ARM_TBCD"/>
    <property type="match status" value="1"/>
</dbReference>
<name>A0A2H8TYU2_9HEMI</name>
<evidence type="ECO:0000256" key="3">
    <source>
        <dbReference type="ARBA" id="ARBA00023186"/>
    </source>
</evidence>
<dbReference type="PANTHER" id="PTHR12658:SF0">
    <property type="entry name" value="TUBULIN-SPECIFIC CHAPERONE D"/>
    <property type="match status" value="1"/>
</dbReference>
<dbReference type="Pfam" id="PF25767">
    <property type="entry name" value="ARM_TBCD_2nd"/>
    <property type="match status" value="1"/>
</dbReference>
<dbReference type="EMBL" id="GFXV01007670">
    <property type="protein sequence ID" value="MBW19475.1"/>
    <property type="molecule type" value="Transcribed_RNA"/>
</dbReference>
<comment type="similarity">
    <text evidence="1">Belongs to the TBCD family.</text>
</comment>
<dbReference type="GO" id="GO:0070830">
    <property type="term" value="P:bicellular tight junction assembly"/>
    <property type="evidence" value="ECO:0007669"/>
    <property type="project" value="TreeGrafter"/>
</dbReference>
<dbReference type="OrthoDB" id="10253476at2759"/>
<dbReference type="Pfam" id="PF12612">
    <property type="entry name" value="TFCD_C"/>
    <property type="match status" value="1"/>
</dbReference>
<evidence type="ECO:0000259" key="5">
    <source>
        <dbReference type="Pfam" id="PF25767"/>
    </source>
</evidence>
<dbReference type="GO" id="GO:0007021">
    <property type="term" value="P:tubulin complex assembly"/>
    <property type="evidence" value="ECO:0007669"/>
    <property type="project" value="InterPro"/>
</dbReference>
<dbReference type="GO" id="GO:0000226">
    <property type="term" value="P:microtubule cytoskeleton organization"/>
    <property type="evidence" value="ECO:0007669"/>
    <property type="project" value="TreeGrafter"/>
</dbReference>
<keyword evidence="3" id="KW-0143">Chaperone</keyword>
<evidence type="ECO:0000256" key="2">
    <source>
        <dbReference type="ARBA" id="ARBA00015003"/>
    </source>
</evidence>
<proteinExistence type="inferred from homology"/>
<organism evidence="6">
    <name type="scientific">Melanaphis sacchari</name>
    <dbReference type="NCBI Taxonomy" id="742174"/>
    <lineage>
        <taxon>Eukaryota</taxon>
        <taxon>Metazoa</taxon>
        <taxon>Ecdysozoa</taxon>
        <taxon>Arthropoda</taxon>
        <taxon>Hexapoda</taxon>
        <taxon>Insecta</taxon>
        <taxon>Pterygota</taxon>
        <taxon>Neoptera</taxon>
        <taxon>Paraneoptera</taxon>
        <taxon>Hemiptera</taxon>
        <taxon>Sternorrhyncha</taxon>
        <taxon>Aphidomorpha</taxon>
        <taxon>Aphidoidea</taxon>
        <taxon>Aphididae</taxon>
        <taxon>Aphidini</taxon>
        <taxon>Melanaphis</taxon>
    </lineage>
</organism>
<dbReference type="GO" id="GO:0005096">
    <property type="term" value="F:GTPase activator activity"/>
    <property type="evidence" value="ECO:0007669"/>
    <property type="project" value="InterPro"/>
</dbReference>
<dbReference type="InterPro" id="IPR058033">
    <property type="entry name" value="ARM_TBCD_2nd"/>
</dbReference>
<sequence length="1166" mass="132020">MVLPVNSMSDSLDDTSEGVGLGCCLVLFTEWKQILDFIDELPEIYSNESQSENSYEKFKYILTQYTEQPHLIDPYLCEILGKILSIVRDNSKPSLLKHKAFRYLFLVVSVRGYKVVLQNLPHEVSDLEKVLKMLEEQNESDHDSWETRYCLLLWLSIIVIIPFDMRKLDGTMHIERKTTLQRLVDVVMTYLSSGDACRDMATVLATRLFTRSDVKESHLPIFLDWVKLKISDEKATRWERLGAMSSIAAIFKAARREDAQKFVEDIFECLKLSKCKSDTLRLTRKYYMKIVQRAGLTLLKVRIATWRYDRGTRSLEQNLLSTEPRQIETKNVLITEEDDDEIPPLLEDIIQELIEGLKDTDIIVRYSAAKGVGRITGRLSKTYGNEVVNAVLSMLSPEENDNAWHGGCLALAELGRRGLLLSENLPLVVPAVIKALVYDEPKGYTSVGSHIRDAACYVCWSFARAFSTNDIQPYVEEIAGALLAVACYDRELTCRRAASAAFQENVGRQGKFPHGIDIVTAADYFSVGMRNNAYLEVSIFIAQYKEYDKLLIKHLLEKKIVHWDTSIRELAAMALGRLVELKPSIAKESIFPELLLLTETSNINKRHGGVMAIGEVLNGISKTFDPNVELGEELLEKIINLVLNLKNHGKLKGISSELVKMACCHLIKLISTSNIIVKDKQIIDEWRLLLEDCLSNEMLDLRNKAAQAICPLFEKYYTPDSSDTGIIINTYVQKLSSNHMMERIGYSLALGSLPSSFMNNYILLILKGLIDCTKITRLTIKWAESRKDAVIAITKIWSKLISTPSYVDNCIKHSNAILHCLLDCALEYTMDHRGDVGVWVREAAINSLEVVVLNLTDIQPSILDENTMKQIMCALVRQGVDRIDKIRGLSCMVLTKLLHRKENIVPNIAHRNELEKLFRKKDSFNWFTESDSFSVMVKFLSMPEYKYPVLVGLLVCIGGVSESLVKEACHNFSEHMKSITDDEFENLCNDIIAVWGGKVAEVDADERIHQCILMSIERLATAGAFKDQFERNESEFAANILTLVKKEAVSSKGGSTKLTSCVELLCHIVQVPGQVGIRSMTQLSIFLAHRFAWLRKVVAARLVEVLIVYSDRFGVSDENINKVVELLEEFDWQDSSVEKVRAERNKICGLLNVPIPKVVVKTNNLH</sequence>
<gene>
    <name evidence="6" type="primary">TBCD_1</name>
</gene>